<feature type="compositionally biased region" description="Polar residues" evidence="1">
    <location>
        <begin position="150"/>
        <end position="159"/>
    </location>
</feature>
<feature type="compositionally biased region" description="Polar residues" evidence="1">
    <location>
        <begin position="30"/>
        <end position="43"/>
    </location>
</feature>
<accession>A0AAE0JGV7</accession>
<feature type="region of interest" description="Disordered" evidence="1">
    <location>
        <begin position="109"/>
        <end position="163"/>
    </location>
</feature>
<evidence type="ECO:0000256" key="2">
    <source>
        <dbReference type="SAM" id="SignalP"/>
    </source>
</evidence>
<reference evidence="3" key="1">
    <citation type="journal article" date="2023" name="Mol. Phylogenet. Evol.">
        <title>Genome-scale phylogeny and comparative genomics of the fungal order Sordariales.</title>
        <authorList>
            <person name="Hensen N."/>
            <person name="Bonometti L."/>
            <person name="Westerberg I."/>
            <person name="Brannstrom I.O."/>
            <person name="Guillou S."/>
            <person name="Cros-Aarteil S."/>
            <person name="Calhoun S."/>
            <person name="Haridas S."/>
            <person name="Kuo A."/>
            <person name="Mondo S."/>
            <person name="Pangilinan J."/>
            <person name="Riley R."/>
            <person name="LaButti K."/>
            <person name="Andreopoulos B."/>
            <person name="Lipzen A."/>
            <person name="Chen C."/>
            <person name="Yan M."/>
            <person name="Daum C."/>
            <person name="Ng V."/>
            <person name="Clum A."/>
            <person name="Steindorff A."/>
            <person name="Ohm R.A."/>
            <person name="Martin F."/>
            <person name="Silar P."/>
            <person name="Natvig D.O."/>
            <person name="Lalanne C."/>
            <person name="Gautier V."/>
            <person name="Ament-Velasquez S.L."/>
            <person name="Kruys A."/>
            <person name="Hutchinson M.I."/>
            <person name="Powell A.J."/>
            <person name="Barry K."/>
            <person name="Miller A.N."/>
            <person name="Grigoriev I.V."/>
            <person name="Debuchy R."/>
            <person name="Gladieux P."/>
            <person name="Hiltunen Thoren M."/>
            <person name="Johannesson H."/>
        </authorList>
    </citation>
    <scope>NUCLEOTIDE SEQUENCE</scope>
    <source>
        <strain evidence="3">CBS 560.94</strain>
    </source>
</reference>
<feature type="chain" id="PRO_5042079220" evidence="2">
    <location>
        <begin position="16"/>
        <end position="280"/>
    </location>
</feature>
<dbReference type="RefSeq" id="XP_062682740.1">
    <property type="nucleotide sequence ID" value="XM_062825516.1"/>
</dbReference>
<protein>
    <submittedName>
        <fullName evidence="3">Uncharacterized protein</fullName>
    </submittedName>
</protein>
<sequence length="280" mass="29762">MLLLVLISGNAAAGADIRQTAERAYGSPAASKSSNEQATQETATPDVRPSVEVRMSISMDTDLNLHKHTRPVGIGTSTGAGSCTRPGTCLCVDDHGEGYLTATGQTSFREGSVSTPASGHLNGLGTSHERRKGKEAMTDEACQRGGSEQARGSSNSNNKTTTIQTTTTFHTTTWLPAKPKQIVNASRKPKGKLADTATTVQLFNVFGSQGIPLDKIASTTARFEPSPTPTKIIQEALNHSYQQRPPQQCGGAGQLRGGETRVLELYGVNFSDVAEWDQCR</sequence>
<evidence type="ECO:0000313" key="3">
    <source>
        <dbReference type="EMBL" id="KAK3347658.1"/>
    </source>
</evidence>
<dbReference type="Proteomes" id="UP001278500">
    <property type="component" value="Unassembled WGS sequence"/>
</dbReference>
<dbReference type="AlphaFoldDB" id="A0AAE0JGV7"/>
<proteinExistence type="predicted"/>
<dbReference type="EMBL" id="JAUEPP010000003">
    <property type="protein sequence ID" value="KAK3347658.1"/>
    <property type="molecule type" value="Genomic_DNA"/>
</dbReference>
<feature type="region of interest" description="Disordered" evidence="1">
    <location>
        <begin position="24"/>
        <end position="50"/>
    </location>
</feature>
<feature type="signal peptide" evidence="2">
    <location>
        <begin position="1"/>
        <end position="15"/>
    </location>
</feature>
<organism evidence="3 4">
    <name type="scientific">Neurospora tetraspora</name>
    <dbReference type="NCBI Taxonomy" id="94610"/>
    <lineage>
        <taxon>Eukaryota</taxon>
        <taxon>Fungi</taxon>
        <taxon>Dikarya</taxon>
        <taxon>Ascomycota</taxon>
        <taxon>Pezizomycotina</taxon>
        <taxon>Sordariomycetes</taxon>
        <taxon>Sordariomycetidae</taxon>
        <taxon>Sordariales</taxon>
        <taxon>Sordariaceae</taxon>
        <taxon>Neurospora</taxon>
    </lineage>
</organism>
<dbReference type="GeneID" id="87862670"/>
<comment type="caution">
    <text evidence="3">The sequence shown here is derived from an EMBL/GenBank/DDBJ whole genome shotgun (WGS) entry which is preliminary data.</text>
</comment>
<keyword evidence="2" id="KW-0732">Signal</keyword>
<gene>
    <name evidence="3" type="ORF">B0H65DRAFT_441263</name>
</gene>
<evidence type="ECO:0000256" key="1">
    <source>
        <dbReference type="SAM" id="MobiDB-lite"/>
    </source>
</evidence>
<name>A0AAE0JGV7_9PEZI</name>
<evidence type="ECO:0000313" key="4">
    <source>
        <dbReference type="Proteomes" id="UP001278500"/>
    </source>
</evidence>
<keyword evidence="4" id="KW-1185">Reference proteome</keyword>
<reference evidence="3" key="2">
    <citation type="submission" date="2023-06" db="EMBL/GenBank/DDBJ databases">
        <authorList>
            <consortium name="Lawrence Berkeley National Laboratory"/>
            <person name="Haridas S."/>
            <person name="Hensen N."/>
            <person name="Bonometti L."/>
            <person name="Westerberg I."/>
            <person name="Brannstrom I.O."/>
            <person name="Guillou S."/>
            <person name="Cros-Aarteil S."/>
            <person name="Calhoun S."/>
            <person name="Kuo A."/>
            <person name="Mondo S."/>
            <person name="Pangilinan J."/>
            <person name="Riley R."/>
            <person name="Labutti K."/>
            <person name="Andreopoulos B."/>
            <person name="Lipzen A."/>
            <person name="Chen C."/>
            <person name="Yanf M."/>
            <person name="Daum C."/>
            <person name="Ng V."/>
            <person name="Clum A."/>
            <person name="Steindorff A."/>
            <person name="Ohm R."/>
            <person name="Martin F."/>
            <person name="Silar P."/>
            <person name="Natvig D."/>
            <person name="Lalanne C."/>
            <person name="Gautier V."/>
            <person name="Ament-Velasquez S.L."/>
            <person name="Kruys A."/>
            <person name="Hutchinson M.I."/>
            <person name="Powell A.J."/>
            <person name="Barry K."/>
            <person name="Miller A.N."/>
            <person name="Grigoriev I.V."/>
            <person name="Debuchy R."/>
            <person name="Gladieux P."/>
            <person name="Thoren M.H."/>
            <person name="Johannesson H."/>
        </authorList>
    </citation>
    <scope>NUCLEOTIDE SEQUENCE</scope>
    <source>
        <strain evidence="3">CBS 560.94</strain>
    </source>
</reference>